<comment type="subcellular location">
    <subcellularLocation>
        <location evidence="1">Cell membrane</location>
        <topology evidence="1">Multi-pass membrane protein</topology>
    </subcellularLocation>
</comment>
<evidence type="ECO:0000256" key="5">
    <source>
        <dbReference type="ARBA" id="ARBA00022989"/>
    </source>
</evidence>
<evidence type="ECO:0000256" key="1">
    <source>
        <dbReference type="ARBA" id="ARBA00004651"/>
    </source>
</evidence>
<evidence type="ECO:0000313" key="8">
    <source>
        <dbReference type="EMBL" id="MDQ0208718.1"/>
    </source>
</evidence>
<feature type="transmembrane region" description="Helical" evidence="7">
    <location>
        <begin position="101"/>
        <end position="121"/>
    </location>
</feature>
<evidence type="ECO:0000256" key="3">
    <source>
        <dbReference type="ARBA" id="ARBA00022475"/>
    </source>
</evidence>
<feature type="transmembrane region" description="Helical" evidence="7">
    <location>
        <begin position="184"/>
        <end position="205"/>
    </location>
</feature>
<accession>A0ABT9YLJ7</accession>
<dbReference type="NCBIfam" id="TIGR00937">
    <property type="entry name" value="2A51"/>
    <property type="match status" value="1"/>
</dbReference>
<keyword evidence="6 7" id="KW-0472">Membrane</keyword>
<name>A0ABT9YLJ7_9BACI</name>
<evidence type="ECO:0000313" key="9">
    <source>
        <dbReference type="Proteomes" id="UP001225034"/>
    </source>
</evidence>
<dbReference type="Pfam" id="PF02417">
    <property type="entry name" value="Chromate_transp"/>
    <property type="match status" value="2"/>
</dbReference>
<comment type="caution">
    <text evidence="8">The sequence shown here is derived from an EMBL/GenBank/DDBJ whole genome shotgun (WGS) entry which is preliminary data.</text>
</comment>
<proteinExistence type="inferred from homology"/>
<dbReference type="PANTHER" id="PTHR33567:SF3">
    <property type="entry name" value="CHROMATE ION TRANSPORTER (EUROFUNG)"/>
    <property type="match status" value="1"/>
</dbReference>
<dbReference type="Proteomes" id="UP001225034">
    <property type="component" value="Unassembled WGS sequence"/>
</dbReference>
<evidence type="ECO:0000256" key="6">
    <source>
        <dbReference type="ARBA" id="ARBA00023136"/>
    </source>
</evidence>
<protein>
    <submittedName>
        <fullName evidence="8">Chromate transporter</fullName>
    </submittedName>
</protein>
<gene>
    <name evidence="8" type="ORF">J2S05_003530</name>
</gene>
<dbReference type="PANTHER" id="PTHR33567">
    <property type="entry name" value="CHROMATE ION TRANSPORTER (EUROFUNG)"/>
    <property type="match status" value="1"/>
</dbReference>
<feature type="transmembrane region" description="Helical" evidence="7">
    <location>
        <begin position="282"/>
        <end position="303"/>
    </location>
</feature>
<reference evidence="8 9" key="1">
    <citation type="submission" date="2023-07" db="EMBL/GenBank/DDBJ databases">
        <title>Genomic Encyclopedia of Type Strains, Phase IV (KMG-IV): sequencing the most valuable type-strain genomes for metagenomic binning, comparative biology and taxonomic classification.</title>
        <authorList>
            <person name="Goeker M."/>
        </authorList>
    </citation>
    <scope>NUCLEOTIDE SEQUENCE [LARGE SCALE GENOMIC DNA]</scope>
    <source>
        <strain evidence="8 9">DSM 19154</strain>
    </source>
</reference>
<keyword evidence="3" id="KW-1003">Cell membrane</keyword>
<keyword evidence="9" id="KW-1185">Reference proteome</keyword>
<organism evidence="8 9">
    <name type="scientific">Alkalicoccobacillus murimartini</name>
    <dbReference type="NCBI Taxonomy" id="171685"/>
    <lineage>
        <taxon>Bacteria</taxon>
        <taxon>Bacillati</taxon>
        <taxon>Bacillota</taxon>
        <taxon>Bacilli</taxon>
        <taxon>Bacillales</taxon>
        <taxon>Bacillaceae</taxon>
        <taxon>Alkalicoccobacillus</taxon>
    </lineage>
</organism>
<keyword evidence="4 7" id="KW-0812">Transmembrane</keyword>
<dbReference type="RefSeq" id="WP_306984995.1">
    <property type="nucleotide sequence ID" value="NZ_JAUSUA010000006.1"/>
</dbReference>
<comment type="similarity">
    <text evidence="2">Belongs to the chromate ion transporter (CHR) (TC 2.A.51) family.</text>
</comment>
<dbReference type="InterPro" id="IPR014047">
    <property type="entry name" value="Chr_Tranpt_l_chain"/>
</dbReference>
<dbReference type="PIRSF" id="PIRSF004810">
    <property type="entry name" value="ChrA"/>
    <property type="match status" value="1"/>
</dbReference>
<feature type="transmembrane region" description="Helical" evidence="7">
    <location>
        <begin position="133"/>
        <end position="164"/>
    </location>
</feature>
<evidence type="ECO:0000256" key="4">
    <source>
        <dbReference type="ARBA" id="ARBA00022692"/>
    </source>
</evidence>
<sequence length="380" mass="41014">MISTKLGLTSFGGPIAHLGYFRDEYVLRRKWIDDKNYGDLVALCQFLPGPASSQVGIGIGTIRAGTLGGLISFIGFTLPSVVFLILFVLVTQQYNMMESGFIQGLKIVAVAVVAHAILGMAKNLASDMKRKVIVLFSLLTTLLIPHVLTQVSVILIAGLLGWVLFRSIQHDEKTSLQIPLSKTFGTICLTLFFALLLGLPFLNNITSATWISVFDSFYRAGSLVFGGGHVVLPLLEREFVPTGLISEESFLAGYGAAQAVPGPLFTFAAYIGADIGGWLGGVWATLAIFLPAILLIFGTLPFWSALRKNNKVKAALLGVNAAVVGILISAFYHPIWTSAIITPIDFSLAALLFFMLVYWKLPPWVIVLTGAVVGQLIHSL</sequence>
<dbReference type="EMBL" id="JAUSUA010000006">
    <property type="protein sequence ID" value="MDQ0208718.1"/>
    <property type="molecule type" value="Genomic_DNA"/>
</dbReference>
<feature type="transmembrane region" description="Helical" evidence="7">
    <location>
        <begin position="67"/>
        <end position="89"/>
    </location>
</feature>
<evidence type="ECO:0000256" key="7">
    <source>
        <dbReference type="SAM" id="Phobius"/>
    </source>
</evidence>
<evidence type="ECO:0000256" key="2">
    <source>
        <dbReference type="ARBA" id="ARBA00005262"/>
    </source>
</evidence>
<feature type="transmembrane region" description="Helical" evidence="7">
    <location>
        <begin position="315"/>
        <end position="333"/>
    </location>
</feature>
<dbReference type="InterPro" id="IPR003370">
    <property type="entry name" value="Chromate_transpt"/>
</dbReference>
<keyword evidence="5 7" id="KW-1133">Transmembrane helix</keyword>